<accession>X1PEQ3</accession>
<organism evidence="1">
    <name type="scientific">marine sediment metagenome</name>
    <dbReference type="NCBI Taxonomy" id="412755"/>
    <lineage>
        <taxon>unclassified sequences</taxon>
        <taxon>metagenomes</taxon>
        <taxon>ecological metagenomes</taxon>
    </lineage>
</organism>
<feature type="non-terminal residue" evidence="1">
    <location>
        <position position="49"/>
    </location>
</feature>
<reference evidence="1" key="1">
    <citation type="journal article" date="2014" name="Front. Microbiol.">
        <title>High frequency of phylogenetically diverse reductive dehalogenase-homologous genes in deep subseafloor sedimentary metagenomes.</title>
        <authorList>
            <person name="Kawai M."/>
            <person name="Futagami T."/>
            <person name="Toyoda A."/>
            <person name="Takaki Y."/>
            <person name="Nishi S."/>
            <person name="Hori S."/>
            <person name="Arai W."/>
            <person name="Tsubouchi T."/>
            <person name="Morono Y."/>
            <person name="Uchiyama I."/>
            <person name="Ito T."/>
            <person name="Fujiyama A."/>
            <person name="Inagaki F."/>
            <person name="Takami H."/>
        </authorList>
    </citation>
    <scope>NUCLEOTIDE SEQUENCE</scope>
    <source>
        <strain evidence="1">Expedition CK06-06</strain>
    </source>
</reference>
<name>X1PEQ3_9ZZZZ</name>
<evidence type="ECO:0000313" key="1">
    <source>
        <dbReference type="EMBL" id="GAI54807.1"/>
    </source>
</evidence>
<proteinExistence type="predicted"/>
<protein>
    <submittedName>
        <fullName evidence="1">Uncharacterized protein</fullName>
    </submittedName>
</protein>
<gene>
    <name evidence="1" type="ORF">S06H3_56737</name>
</gene>
<sequence length="49" mass="4963">MAKDKKVIAVVGVGLGVVLIGALALAAKKPPIPPENIILSDLMVSPSEV</sequence>
<comment type="caution">
    <text evidence="1">The sequence shown here is derived from an EMBL/GenBank/DDBJ whole genome shotgun (WGS) entry which is preliminary data.</text>
</comment>
<dbReference type="EMBL" id="BARV01036521">
    <property type="protein sequence ID" value="GAI54807.1"/>
    <property type="molecule type" value="Genomic_DNA"/>
</dbReference>
<dbReference type="AlphaFoldDB" id="X1PEQ3"/>